<gene>
    <name evidence="3" type="ORF">E9229_002931</name>
</gene>
<keyword evidence="4" id="KW-1185">Reference proteome</keyword>
<dbReference type="RefSeq" id="WP_183512246.1">
    <property type="nucleotide sequence ID" value="NZ_BAABGK010000033.1"/>
</dbReference>
<comment type="caution">
    <text evidence="3">The sequence shown here is derived from an EMBL/GenBank/DDBJ whole genome shotgun (WGS) entry which is preliminary data.</text>
</comment>
<proteinExistence type="predicted"/>
<feature type="domain" description="DUF3071" evidence="2">
    <location>
        <begin position="1"/>
        <end position="186"/>
    </location>
</feature>
<dbReference type="InterPro" id="IPR021421">
    <property type="entry name" value="DUF3071"/>
</dbReference>
<name>A0A839QPI5_9MICC</name>
<feature type="compositionally biased region" description="Basic and acidic residues" evidence="1">
    <location>
        <begin position="345"/>
        <end position="360"/>
    </location>
</feature>
<feature type="region of interest" description="Disordered" evidence="1">
    <location>
        <begin position="327"/>
        <end position="383"/>
    </location>
</feature>
<accession>A0A839QPI5</accession>
<dbReference type="AlphaFoldDB" id="A0A839QPI5"/>
<dbReference type="Pfam" id="PF11268">
    <property type="entry name" value="DUF3071"/>
    <property type="match status" value="1"/>
</dbReference>
<dbReference type="InterPro" id="IPR047682">
    <property type="entry name" value="SepH-like"/>
</dbReference>
<evidence type="ECO:0000313" key="4">
    <source>
        <dbReference type="Proteomes" id="UP000523000"/>
    </source>
</evidence>
<reference evidence="3 4" key="1">
    <citation type="submission" date="2020-08" db="EMBL/GenBank/DDBJ databases">
        <title>Sequencing the genomes of 1000 actinobacteria strains.</title>
        <authorList>
            <person name="Klenk H.-P."/>
        </authorList>
    </citation>
    <scope>NUCLEOTIDE SEQUENCE [LARGE SCALE GENOMIC DNA]</scope>
    <source>
        <strain evidence="3 4">DSM 22826</strain>
    </source>
</reference>
<sequence>MRQLRLVGIHENGEELLLSSDDGSGFALPIDEALRAALIRAARADRGTPEGSVLAPREIQTRIRSGSTAAQVAAESGMPLAHVMRYEGPVMAEREYVAQQARNVEVSAPQTHEGYRAVFGEEPANLGEMVAHRLHAFGIEASSLNWDAWRTNDGAWVVVAEFDLAAANDRTNIGSIDEDTQARWSFHPARKSLQNSNRWAQVLSELEPLDAPAAGRRLTAVADSPFDVDAGADDAGFEAAVADSEELLDVLRSRRGHRLGTDEDADDQLAMMLSRGPIPSAHPRSHDLDDELSGDEDFTLVDDPEELDGLPRLYDGVSTRTSHITVVPGPGARTVGHAEPSATRPADELIPDKSDDDGPVKKKLQRRSSVPSWDEIVFGRKND</sequence>
<dbReference type="Proteomes" id="UP000523000">
    <property type="component" value="Unassembled WGS sequence"/>
</dbReference>
<protein>
    <recommendedName>
        <fullName evidence="2">DUF3071 domain-containing protein</fullName>
    </recommendedName>
</protein>
<evidence type="ECO:0000259" key="2">
    <source>
        <dbReference type="Pfam" id="PF11268"/>
    </source>
</evidence>
<evidence type="ECO:0000256" key="1">
    <source>
        <dbReference type="SAM" id="MobiDB-lite"/>
    </source>
</evidence>
<dbReference type="EMBL" id="JACHVS010000002">
    <property type="protein sequence ID" value="MBB2996684.1"/>
    <property type="molecule type" value="Genomic_DNA"/>
</dbReference>
<dbReference type="NCBIfam" id="NF040712">
    <property type="entry name" value="SepH"/>
    <property type="match status" value="1"/>
</dbReference>
<organism evidence="3 4">
    <name type="scientific">Paeniglutamicibacter cryotolerans</name>
    <dbReference type="NCBI Taxonomy" id="670079"/>
    <lineage>
        <taxon>Bacteria</taxon>
        <taxon>Bacillati</taxon>
        <taxon>Actinomycetota</taxon>
        <taxon>Actinomycetes</taxon>
        <taxon>Micrococcales</taxon>
        <taxon>Micrococcaceae</taxon>
        <taxon>Paeniglutamicibacter</taxon>
    </lineage>
</organism>
<evidence type="ECO:0000313" key="3">
    <source>
        <dbReference type="EMBL" id="MBB2996684.1"/>
    </source>
</evidence>